<evidence type="ECO:0000259" key="8">
    <source>
        <dbReference type="Pfam" id="PF00081"/>
    </source>
</evidence>
<dbReference type="InterPro" id="IPR019831">
    <property type="entry name" value="Mn/Fe_SOD_N"/>
</dbReference>
<dbReference type="EC" id="1.15.1.1" evidence="2 7"/>
<protein>
    <recommendedName>
        <fullName evidence="2 7">Superoxide dismutase</fullName>
        <ecNumber evidence="2 7">1.15.1.1</ecNumber>
    </recommendedName>
</protein>
<dbReference type="Gene3D" id="3.55.40.20">
    <property type="entry name" value="Iron/manganese superoxide dismutase, C-terminal domain"/>
    <property type="match status" value="1"/>
</dbReference>
<keyword evidence="4 7" id="KW-0560">Oxidoreductase</keyword>
<reference evidence="10 11" key="1">
    <citation type="submission" date="2019-08" db="EMBL/GenBank/DDBJ databases">
        <title>Hyperibacter terrae gen. nov., sp. nov. and Hyperibacter viscosus sp. nov., two new members in the family Rhodospirillaceae isolated from the rhizosphere of Hypericum perforatum.</title>
        <authorList>
            <person name="Noviana Z."/>
        </authorList>
    </citation>
    <scope>NUCLEOTIDE SEQUENCE [LARGE SCALE GENOMIC DNA]</scope>
    <source>
        <strain evidence="10 11">R5913</strain>
    </source>
</reference>
<organism evidence="10 11">
    <name type="scientific">Hypericibacter terrae</name>
    <dbReference type="NCBI Taxonomy" id="2602015"/>
    <lineage>
        <taxon>Bacteria</taxon>
        <taxon>Pseudomonadati</taxon>
        <taxon>Pseudomonadota</taxon>
        <taxon>Alphaproteobacteria</taxon>
        <taxon>Rhodospirillales</taxon>
        <taxon>Dongiaceae</taxon>
        <taxon>Hypericibacter</taxon>
    </lineage>
</organism>
<dbReference type="EMBL" id="CP042906">
    <property type="protein sequence ID" value="QEX19067.1"/>
    <property type="molecule type" value="Genomic_DNA"/>
</dbReference>
<name>A0A5J6MPD4_9PROT</name>
<dbReference type="PIRSF" id="PIRSF000349">
    <property type="entry name" value="SODismutase"/>
    <property type="match status" value="1"/>
</dbReference>
<feature type="binding site" evidence="6">
    <location>
        <position position="165"/>
    </location>
    <ligand>
        <name>Mn(2+)</name>
        <dbReference type="ChEBI" id="CHEBI:29035"/>
    </ligand>
</feature>
<dbReference type="GO" id="GO:0004784">
    <property type="term" value="F:superoxide dismutase activity"/>
    <property type="evidence" value="ECO:0007669"/>
    <property type="project" value="UniProtKB-EC"/>
</dbReference>
<dbReference type="Pfam" id="PF02777">
    <property type="entry name" value="Sod_Fe_C"/>
    <property type="match status" value="1"/>
</dbReference>
<keyword evidence="11" id="KW-1185">Reference proteome</keyword>
<dbReference type="Proteomes" id="UP000326202">
    <property type="component" value="Chromosome"/>
</dbReference>
<feature type="domain" description="Manganese/iron superoxide dismutase C-terminal" evidence="9">
    <location>
        <begin position="97"/>
        <end position="195"/>
    </location>
</feature>
<feature type="binding site" evidence="6">
    <location>
        <position position="27"/>
    </location>
    <ligand>
        <name>Mn(2+)</name>
        <dbReference type="ChEBI" id="CHEBI:29035"/>
    </ligand>
</feature>
<evidence type="ECO:0000256" key="6">
    <source>
        <dbReference type="PIRSR" id="PIRSR000349-1"/>
    </source>
</evidence>
<dbReference type="InterPro" id="IPR036324">
    <property type="entry name" value="Mn/Fe_SOD_N_sf"/>
</dbReference>
<dbReference type="FunFam" id="1.10.287.990:FF:000002">
    <property type="entry name" value="Superoxide dismutase"/>
    <property type="match status" value="1"/>
</dbReference>
<feature type="binding site" evidence="6">
    <location>
        <position position="161"/>
    </location>
    <ligand>
        <name>Mn(2+)</name>
        <dbReference type="ChEBI" id="CHEBI:29035"/>
    </ligand>
</feature>
<proteinExistence type="inferred from homology"/>
<dbReference type="RefSeq" id="WP_151179161.1">
    <property type="nucleotide sequence ID" value="NZ_CP042906.1"/>
</dbReference>
<dbReference type="KEGG" id="htq:FRZ44_43790"/>
<evidence type="ECO:0000256" key="5">
    <source>
        <dbReference type="ARBA" id="ARBA00023004"/>
    </source>
</evidence>
<evidence type="ECO:0000256" key="3">
    <source>
        <dbReference type="ARBA" id="ARBA00022723"/>
    </source>
</evidence>
<dbReference type="PROSITE" id="PS00088">
    <property type="entry name" value="SOD_MN"/>
    <property type="match status" value="1"/>
</dbReference>
<feature type="binding site" evidence="6">
    <location>
        <position position="79"/>
    </location>
    <ligand>
        <name>Mn(2+)</name>
        <dbReference type="ChEBI" id="CHEBI:29035"/>
    </ligand>
</feature>
<dbReference type="PANTHER" id="PTHR42769:SF3">
    <property type="entry name" value="SUPEROXIDE DISMUTASE [FE] 2, CHLOROPLASTIC"/>
    <property type="match status" value="1"/>
</dbReference>
<dbReference type="SUPFAM" id="SSF46609">
    <property type="entry name" value="Fe,Mn superoxide dismutase (SOD), N-terminal domain"/>
    <property type="match status" value="1"/>
</dbReference>
<dbReference type="InterPro" id="IPR019832">
    <property type="entry name" value="Mn/Fe_SOD_C"/>
</dbReference>
<comment type="catalytic activity">
    <reaction evidence="7">
        <text>2 superoxide + 2 H(+) = H2O2 + O2</text>
        <dbReference type="Rhea" id="RHEA:20696"/>
        <dbReference type="ChEBI" id="CHEBI:15378"/>
        <dbReference type="ChEBI" id="CHEBI:15379"/>
        <dbReference type="ChEBI" id="CHEBI:16240"/>
        <dbReference type="ChEBI" id="CHEBI:18421"/>
        <dbReference type="EC" id="1.15.1.1"/>
    </reaction>
</comment>
<dbReference type="OrthoDB" id="9803125at2"/>
<evidence type="ECO:0000313" key="10">
    <source>
        <dbReference type="EMBL" id="QEX19067.1"/>
    </source>
</evidence>
<dbReference type="InterPro" id="IPR001189">
    <property type="entry name" value="Mn/Fe_SOD"/>
</dbReference>
<evidence type="ECO:0000256" key="4">
    <source>
        <dbReference type="ARBA" id="ARBA00023002"/>
    </source>
</evidence>
<dbReference type="PANTHER" id="PTHR42769">
    <property type="entry name" value="SUPEROXIDE DISMUTASE"/>
    <property type="match status" value="1"/>
</dbReference>
<dbReference type="AlphaFoldDB" id="A0A5J6MPD4"/>
<feature type="domain" description="Manganese/iron superoxide dismutase N-terminal" evidence="8">
    <location>
        <begin position="3"/>
        <end position="86"/>
    </location>
</feature>
<evidence type="ECO:0000256" key="2">
    <source>
        <dbReference type="ARBA" id="ARBA00012682"/>
    </source>
</evidence>
<evidence type="ECO:0000256" key="1">
    <source>
        <dbReference type="ARBA" id="ARBA00008714"/>
    </source>
</evidence>
<dbReference type="GO" id="GO:0046872">
    <property type="term" value="F:metal ion binding"/>
    <property type="evidence" value="ECO:0007669"/>
    <property type="project" value="UniProtKB-KW"/>
</dbReference>
<dbReference type="Gene3D" id="1.10.287.990">
    <property type="entry name" value="Fe,Mn superoxide dismutase (SOD) domain"/>
    <property type="match status" value="1"/>
</dbReference>
<dbReference type="InterPro" id="IPR019833">
    <property type="entry name" value="Mn/Fe_SOD_BS"/>
</dbReference>
<dbReference type="PRINTS" id="PR01703">
    <property type="entry name" value="MNSODISMTASE"/>
</dbReference>
<comment type="function">
    <text evidence="7">Destroys radicals which are normally produced within the cells and which are toxic to biological systems.</text>
</comment>
<keyword evidence="5" id="KW-0408">Iron</keyword>
<dbReference type="Pfam" id="PF00081">
    <property type="entry name" value="Sod_Fe_N"/>
    <property type="match status" value="1"/>
</dbReference>
<comment type="similarity">
    <text evidence="1 7">Belongs to the iron/manganese superoxide dismutase family.</text>
</comment>
<keyword evidence="3 6" id="KW-0479">Metal-binding</keyword>
<dbReference type="SUPFAM" id="SSF54719">
    <property type="entry name" value="Fe,Mn superoxide dismutase (SOD), C-terminal domain"/>
    <property type="match status" value="1"/>
</dbReference>
<sequence length="214" mass="24105">MAFKLPDLPYAKDALAPHMSAETLEFHHGKHHKAYVDKLNELIAGTEFEGLSLEDIIVKTHGVKKHQKIFNNAGQHWNHSQFWTAMKPKGGGKIPASLEKRIVADLGSVEEFKKNFTQEGVDQFGSGWVWLVEADGKLQVTKTANAENPLPEGQRMILVCDVWEHAYYIDYRNERPKFLKTFIESLVDWDAAAARLEDKSFDAKAKKSAGRSAA</sequence>
<gene>
    <name evidence="10" type="primary">sodF</name>
    <name evidence="10" type="ORF">FRZ44_43790</name>
</gene>
<evidence type="ECO:0000259" key="9">
    <source>
        <dbReference type="Pfam" id="PF02777"/>
    </source>
</evidence>
<evidence type="ECO:0000256" key="7">
    <source>
        <dbReference type="RuleBase" id="RU000414"/>
    </source>
</evidence>
<dbReference type="InterPro" id="IPR036314">
    <property type="entry name" value="SOD_C_sf"/>
</dbReference>
<accession>A0A5J6MPD4</accession>
<evidence type="ECO:0000313" key="11">
    <source>
        <dbReference type="Proteomes" id="UP000326202"/>
    </source>
</evidence>